<keyword evidence="1" id="KW-0539">Nucleus</keyword>
<comment type="caution">
    <text evidence="2">Lacks conserved residue(s) required for the propagation of feature annotation.</text>
</comment>
<name>A0AAD8W3I2_LOLMU</name>
<dbReference type="AlphaFoldDB" id="A0AAD8W3I2"/>
<evidence type="ECO:0000256" key="2">
    <source>
        <dbReference type="PROSITE-ProRule" id="PRU01002"/>
    </source>
</evidence>
<protein>
    <recommendedName>
        <fullName evidence="4">WRC domain-containing protein</fullName>
    </recommendedName>
</protein>
<feature type="region of interest" description="Disordered" evidence="3">
    <location>
        <begin position="1"/>
        <end position="118"/>
    </location>
</feature>
<feature type="compositionally biased region" description="Basic and acidic residues" evidence="3">
    <location>
        <begin position="79"/>
        <end position="99"/>
    </location>
</feature>
<keyword evidence="6" id="KW-1185">Reference proteome</keyword>
<feature type="region of interest" description="Disordered" evidence="3">
    <location>
        <begin position="194"/>
        <end position="225"/>
    </location>
</feature>
<sequence length="225" mass="24870">MDPFSPATPPATKQDQPSSTKLAEHEVVASLLLLKEAAGPEEDKENNHLVPDESTVEVNMDVEKEGLDKTVVGTSSLAEEFRGDESLDKEEHNEALEQEVHDEDEEDDDGSEDEHIEEYDCETVVGKEEVRRCNRNNGRGWVCDELAEPGFTTCLRHIMSRRKAYQRFQSNKLQVRTSGSEAIVEHKIEDAAMTAVGDQEEAASPSSSGTIASAKRRKAGDPCAR</sequence>
<evidence type="ECO:0000256" key="1">
    <source>
        <dbReference type="ARBA" id="ARBA00023242"/>
    </source>
</evidence>
<reference evidence="5" key="1">
    <citation type="submission" date="2023-07" db="EMBL/GenBank/DDBJ databases">
        <title>A chromosome-level genome assembly of Lolium multiflorum.</title>
        <authorList>
            <person name="Chen Y."/>
            <person name="Copetti D."/>
            <person name="Kolliker R."/>
            <person name="Studer B."/>
        </authorList>
    </citation>
    <scope>NUCLEOTIDE SEQUENCE</scope>
    <source>
        <strain evidence="5">02402/16</strain>
        <tissue evidence="5">Leaf</tissue>
    </source>
</reference>
<feature type="domain" description="WRC" evidence="4">
    <location>
        <begin position="127"/>
        <end position="175"/>
    </location>
</feature>
<feature type="compositionally biased region" description="Polar residues" evidence="3">
    <location>
        <begin position="11"/>
        <end position="21"/>
    </location>
</feature>
<feature type="compositionally biased region" description="Acidic residues" evidence="3">
    <location>
        <begin position="100"/>
        <end position="118"/>
    </location>
</feature>
<organism evidence="5 6">
    <name type="scientific">Lolium multiflorum</name>
    <name type="common">Italian ryegrass</name>
    <name type="synonym">Lolium perenne subsp. multiflorum</name>
    <dbReference type="NCBI Taxonomy" id="4521"/>
    <lineage>
        <taxon>Eukaryota</taxon>
        <taxon>Viridiplantae</taxon>
        <taxon>Streptophyta</taxon>
        <taxon>Embryophyta</taxon>
        <taxon>Tracheophyta</taxon>
        <taxon>Spermatophyta</taxon>
        <taxon>Magnoliopsida</taxon>
        <taxon>Liliopsida</taxon>
        <taxon>Poales</taxon>
        <taxon>Poaceae</taxon>
        <taxon>BOP clade</taxon>
        <taxon>Pooideae</taxon>
        <taxon>Poodae</taxon>
        <taxon>Poeae</taxon>
        <taxon>Poeae Chloroplast Group 2 (Poeae type)</taxon>
        <taxon>Loliodinae</taxon>
        <taxon>Loliinae</taxon>
        <taxon>Lolium</taxon>
    </lineage>
</organism>
<dbReference type="EMBL" id="JAUUTY010000005">
    <property type="protein sequence ID" value="KAK1631231.1"/>
    <property type="molecule type" value="Genomic_DNA"/>
</dbReference>
<dbReference type="PROSITE" id="PS51667">
    <property type="entry name" value="WRC"/>
    <property type="match status" value="1"/>
</dbReference>
<dbReference type="Pfam" id="PF08879">
    <property type="entry name" value="WRC"/>
    <property type="match status" value="1"/>
</dbReference>
<gene>
    <name evidence="5" type="ORF">QYE76_005546</name>
</gene>
<evidence type="ECO:0000256" key="3">
    <source>
        <dbReference type="SAM" id="MobiDB-lite"/>
    </source>
</evidence>
<evidence type="ECO:0000259" key="4">
    <source>
        <dbReference type="PROSITE" id="PS51667"/>
    </source>
</evidence>
<evidence type="ECO:0000313" key="6">
    <source>
        <dbReference type="Proteomes" id="UP001231189"/>
    </source>
</evidence>
<dbReference type="InterPro" id="IPR014977">
    <property type="entry name" value="WRC_dom"/>
</dbReference>
<dbReference type="Proteomes" id="UP001231189">
    <property type="component" value="Unassembled WGS sequence"/>
</dbReference>
<proteinExistence type="predicted"/>
<evidence type="ECO:0000313" key="5">
    <source>
        <dbReference type="EMBL" id="KAK1631231.1"/>
    </source>
</evidence>
<accession>A0AAD8W3I2</accession>
<comment type="caution">
    <text evidence="5">The sequence shown here is derived from an EMBL/GenBank/DDBJ whole genome shotgun (WGS) entry which is preliminary data.</text>
</comment>